<feature type="transmembrane region" description="Helical" evidence="1">
    <location>
        <begin position="36"/>
        <end position="56"/>
    </location>
</feature>
<sequence>MNAAHLAVSVLLTLGVVVAALCVVGVLVGRDVYQKLHYLGPVAPVSGVLIAAAVIVKEGLTQAGIKAALVALVLLVSGAVLTHATARAAFIREGAGPAPGAAPARKEG</sequence>
<feature type="transmembrane region" description="Helical" evidence="1">
    <location>
        <begin position="6"/>
        <end position="29"/>
    </location>
</feature>
<keyword evidence="2" id="KW-0614">Plasmid</keyword>
<dbReference type="KEGG" id="dsc:ABOD76_00025"/>
<geneLocation type="plasmid" evidence="2">
    <name>pDson04</name>
</geneLocation>
<dbReference type="GO" id="GO:0098662">
    <property type="term" value="P:inorganic cation transmembrane transport"/>
    <property type="evidence" value="ECO:0007669"/>
    <property type="project" value="InterPro"/>
</dbReference>
<evidence type="ECO:0000313" key="2">
    <source>
        <dbReference type="EMBL" id="XBV83398.1"/>
    </source>
</evidence>
<organism evidence="2">
    <name type="scientific">Deinococcus sonorensis KR-87</name>
    <dbReference type="NCBI Taxonomy" id="694439"/>
    <lineage>
        <taxon>Bacteria</taxon>
        <taxon>Thermotogati</taxon>
        <taxon>Deinococcota</taxon>
        <taxon>Deinococci</taxon>
        <taxon>Deinococcales</taxon>
        <taxon>Deinococcaceae</taxon>
        <taxon>Deinococcus</taxon>
    </lineage>
</organism>
<feature type="transmembrane region" description="Helical" evidence="1">
    <location>
        <begin position="62"/>
        <end position="82"/>
    </location>
</feature>
<reference evidence="2" key="1">
    <citation type="submission" date="2024-06" db="EMBL/GenBank/DDBJ databases">
        <title>Draft Genome Sequence of Deinococcus sonorensis Type Strain KR-87, a Biofilm Producing Representative of the Genus Deinococcus.</title>
        <authorList>
            <person name="Boren L.S."/>
            <person name="Grosso R.A."/>
            <person name="Hugenberg-Cox A.N."/>
            <person name="Hill J.T.E."/>
            <person name="Albert C.M."/>
            <person name="Tuohy J.M."/>
        </authorList>
    </citation>
    <scope>NUCLEOTIDE SEQUENCE</scope>
    <source>
        <strain evidence="2">KR-87</strain>
        <plasmid evidence="2">pDson04</plasmid>
    </source>
</reference>
<proteinExistence type="predicted"/>
<keyword evidence="1" id="KW-1133">Transmembrane helix</keyword>
<dbReference type="AlphaFoldDB" id="A0AAU7U4M1"/>
<accession>A0AAU7U4M1</accession>
<dbReference type="Pfam" id="PF03334">
    <property type="entry name" value="PhaG_MnhG_YufB"/>
    <property type="match status" value="1"/>
</dbReference>
<name>A0AAU7U4M1_9DEIO</name>
<dbReference type="EMBL" id="CP158296">
    <property type="protein sequence ID" value="XBV83398.1"/>
    <property type="molecule type" value="Genomic_DNA"/>
</dbReference>
<dbReference type="InterPro" id="IPR005133">
    <property type="entry name" value="PhaG_MnhG_YufB"/>
</dbReference>
<dbReference type="RefSeq" id="WP_350240849.1">
    <property type="nucleotide sequence ID" value="NZ_CP158296.1"/>
</dbReference>
<evidence type="ECO:0000256" key="1">
    <source>
        <dbReference type="SAM" id="Phobius"/>
    </source>
</evidence>
<protein>
    <submittedName>
        <fullName evidence="2">Monovalent cation/H(+) antiporter subunit G</fullName>
    </submittedName>
</protein>
<gene>
    <name evidence="2" type="ORF">ABOD76_00025</name>
</gene>
<dbReference type="GO" id="GO:0015297">
    <property type="term" value="F:antiporter activity"/>
    <property type="evidence" value="ECO:0007669"/>
    <property type="project" value="InterPro"/>
</dbReference>
<keyword evidence="1" id="KW-0812">Transmembrane</keyword>
<keyword evidence="1" id="KW-0472">Membrane</keyword>